<sequence>MPPSSLGALDVLPNELLHEVLLDLDALSYFRFRLVNRQARILASTLWEYRTVITHGFEGFRNVLNAKANLATVRKLHHALTQEKCTFCNDFGGFLFLYTAQRCCFTCLCHRSELRIIDIPSFSSCTGLSINLLYDRLGIPGSPDSYTESLLVLSSSQIIQALQFKVLDDETTGMLCDRFGRQLRAATPYPWYNALTGEAEHGVSCKECSLPFKSIHDLLPHGDEYRLFSLQGFLLHFESCTDHKTISTGEEGTRRKDIIFSEFKVVDHMAVTRSGDEQLRYTQLNVF</sequence>
<dbReference type="Pfam" id="PF00646">
    <property type="entry name" value="F-box"/>
    <property type="match status" value="1"/>
</dbReference>
<keyword evidence="3" id="KW-1185">Reference proteome</keyword>
<dbReference type="AlphaFoldDB" id="A0A8H4NTN1"/>
<name>A0A8H4NTN1_9HYPO</name>
<gene>
    <name evidence="2" type="ORF">F53441_9127</name>
</gene>
<organism evidence="2 3">
    <name type="scientific">Fusarium austroafricanum</name>
    <dbReference type="NCBI Taxonomy" id="2364996"/>
    <lineage>
        <taxon>Eukaryota</taxon>
        <taxon>Fungi</taxon>
        <taxon>Dikarya</taxon>
        <taxon>Ascomycota</taxon>
        <taxon>Pezizomycotina</taxon>
        <taxon>Sordariomycetes</taxon>
        <taxon>Hypocreomycetidae</taxon>
        <taxon>Hypocreales</taxon>
        <taxon>Nectriaceae</taxon>
        <taxon>Fusarium</taxon>
        <taxon>Fusarium concolor species complex</taxon>
    </lineage>
</organism>
<dbReference type="Proteomes" id="UP000605986">
    <property type="component" value="Unassembled WGS sequence"/>
</dbReference>
<dbReference type="PROSITE" id="PS50181">
    <property type="entry name" value="FBOX"/>
    <property type="match status" value="1"/>
</dbReference>
<reference evidence="2" key="1">
    <citation type="submission" date="2020-01" db="EMBL/GenBank/DDBJ databases">
        <title>Identification and distribution of gene clusters putatively required for synthesis of sphingolipid metabolism inhibitors in phylogenetically diverse species of the filamentous fungus Fusarium.</title>
        <authorList>
            <person name="Kim H.-S."/>
            <person name="Busman M."/>
            <person name="Brown D.W."/>
            <person name="Divon H."/>
            <person name="Uhlig S."/>
            <person name="Proctor R.H."/>
        </authorList>
    </citation>
    <scope>NUCLEOTIDE SEQUENCE</scope>
    <source>
        <strain evidence="2">NRRL 53441</strain>
    </source>
</reference>
<evidence type="ECO:0000313" key="3">
    <source>
        <dbReference type="Proteomes" id="UP000605986"/>
    </source>
</evidence>
<evidence type="ECO:0000259" key="1">
    <source>
        <dbReference type="PROSITE" id="PS50181"/>
    </source>
</evidence>
<dbReference type="InterPro" id="IPR001810">
    <property type="entry name" value="F-box_dom"/>
</dbReference>
<feature type="domain" description="F-box" evidence="1">
    <location>
        <begin position="6"/>
        <end position="50"/>
    </location>
</feature>
<comment type="caution">
    <text evidence="2">The sequence shown here is derived from an EMBL/GenBank/DDBJ whole genome shotgun (WGS) entry which is preliminary data.</text>
</comment>
<proteinExistence type="predicted"/>
<protein>
    <recommendedName>
        <fullName evidence="1">F-box domain-containing protein</fullName>
    </recommendedName>
</protein>
<dbReference type="InterPro" id="IPR036047">
    <property type="entry name" value="F-box-like_dom_sf"/>
</dbReference>
<evidence type="ECO:0000313" key="2">
    <source>
        <dbReference type="EMBL" id="KAF4447330.1"/>
    </source>
</evidence>
<dbReference type="SUPFAM" id="SSF81383">
    <property type="entry name" value="F-box domain"/>
    <property type="match status" value="1"/>
</dbReference>
<dbReference type="OrthoDB" id="2687876at2759"/>
<dbReference type="EMBL" id="JAADJG010000403">
    <property type="protein sequence ID" value="KAF4447330.1"/>
    <property type="molecule type" value="Genomic_DNA"/>
</dbReference>
<accession>A0A8H4NTN1</accession>